<keyword evidence="1" id="KW-1185">Reference proteome</keyword>
<organism evidence="1 2">
    <name type="scientific">Drosophila lebanonensis</name>
    <name type="common">Fruit fly</name>
    <name type="synonym">Scaptodrosophila lebanonensis</name>
    <dbReference type="NCBI Taxonomy" id="7225"/>
    <lineage>
        <taxon>Eukaryota</taxon>
        <taxon>Metazoa</taxon>
        <taxon>Ecdysozoa</taxon>
        <taxon>Arthropoda</taxon>
        <taxon>Hexapoda</taxon>
        <taxon>Insecta</taxon>
        <taxon>Pterygota</taxon>
        <taxon>Neoptera</taxon>
        <taxon>Endopterygota</taxon>
        <taxon>Diptera</taxon>
        <taxon>Brachycera</taxon>
        <taxon>Muscomorpha</taxon>
        <taxon>Ephydroidea</taxon>
        <taxon>Drosophilidae</taxon>
        <taxon>Scaptodrosophila</taxon>
    </lineage>
</organism>
<evidence type="ECO:0000313" key="1">
    <source>
        <dbReference type="Proteomes" id="UP000504634"/>
    </source>
</evidence>
<dbReference type="RefSeq" id="XP_030380848.1">
    <property type="nucleotide sequence ID" value="XM_030524988.1"/>
</dbReference>
<evidence type="ECO:0000313" key="2">
    <source>
        <dbReference type="RefSeq" id="XP_030380848.1"/>
    </source>
</evidence>
<dbReference type="Proteomes" id="UP000504634">
    <property type="component" value="Unplaced"/>
</dbReference>
<gene>
    <name evidence="2" type="primary">LOC115628777</name>
</gene>
<accession>A0A6J2U062</accession>
<name>A0A6J2U062_DROLE</name>
<sequence length="162" mass="18799">MVYENGFTTRRSYSSRPVTTSYAVTKTNRTPIDWEKVPFVPRASLVPNPVTAFGIQRRDQDQRKPSILIPANQAAIRPNNKILHQPIDPYVSTRDKNRSRIRGLIREHIDTQEMDANRAARTSRVNIDAFFYLQRAALNNLPVQRETYRNERSGAVVSKYYY</sequence>
<proteinExistence type="predicted"/>
<dbReference type="OrthoDB" id="8194914at2759"/>
<dbReference type="GeneID" id="115628777"/>
<dbReference type="AlphaFoldDB" id="A0A6J2U062"/>
<protein>
    <submittedName>
        <fullName evidence="2">Uncharacterized protein CG45078 isoform X1</fullName>
    </submittedName>
</protein>
<reference evidence="2" key="1">
    <citation type="submission" date="2025-08" db="UniProtKB">
        <authorList>
            <consortium name="RefSeq"/>
        </authorList>
    </citation>
    <scope>IDENTIFICATION</scope>
    <source>
        <strain evidence="2">11010-0011.00</strain>
        <tissue evidence="2">Whole body</tissue>
    </source>
</reference>